<dbReference type="InterPro" id="IPR006103">
    <property type="entry name" value="Glyco_hydro_2_cat"/>
</dbReference>
<dbReference type="Gene3D" id="3.20.20.80">
    <property type="entry name" value="Glycosidases"/>
    <property type="match status" value="1"/>
</dbReference>
<sequence>MNRLKKLGIGVLCGLMSCSQQLPQQDFESLEEISFNDNWKFSKGELKNGMALDLNDEGWKQLDLPHDWAIEGPIDKAYNARCGGLPFHGEAWYRKDFNVPSKMEGQKVFVHFEGVMNNAEVFVNGQKIGERPYGYIGFELDMTSYLKFGEENTIAVKCAPEDLSSRWYPGAGIYRDVWIEYKNPIHIAFDGTFIKTPVVSEKAAGVEIDIDLVNASTKNSLITIETNIYNKAGQKVGDVVSKDKINASTEHTFSQKVTLSNPELWSMENPHLYTAVTVLKSGDEVLDKYKSTFGVRTIEFSAKKGFLLNGERIQLQGVCLHHDQGPLGTAVNKRAKERQLQIMKNMGVNAIRTSHNPPAKVLLELCDEMGLVVIDEAFDNWRIGKVENGYNKDWDKWSETDLRALIRRDRNHPSIIMWSIGNEILEQGRKDGWKETRRLAKITKSEDTSRPVTAGFNYHPASIVNKLAHEIDIVGFNYFPMRYEKILEEYPEWVVYGSETSSCTSSRGYYERPVAPTFKKGVNQVTSYDLVGPPWAYPPDLEFDMLAKSPRILGEFMWTGFDYLGEPTPYGGKDNSTNGYWNGDWPSHSSYFGAADLCGFPKDRYYLYQSQWTDKPMVHVLPHWNWEGHEGEVIPVHAFTNAEEVELFVNGKSMGKKVKGVDLTPIKMTHRDWKQEGPLMSKYRLSWDVPYTPGSIEVVAYTKGKEVARKAIKTAGKPHHIELEADRSLIASDGKDLSYVTVKVVDEKGNFCATASNMIQFEINGDGKLAGVGNGDAASLTSLQGNKMELFNGLALAIIQGAKNPETPITLTAKAEGLQEANIKISFQPSL</sequence>
<dbReference type="SUPFAM" id="SSF49785">
    <property type="entry name" value="Galactose-binding domain-like"/>
    <property type="match status" value="1"/>
</dbReference>
<evidence type="ECO:0000259" key="5">
    <source>
        <dbReference type="Pfam" id="PF02836"/>
    </source>
</evidence>
<keyword evidence="10" id="KW-1185">Reference proteome</keyword>
<name>A0A7X9P156_9BACT</name>
<dbReference type="InterPro" id="IPR032311">
    <property type="entry name" value="DUF4982"/>
</dbReference>
<dbReference type="EMBL" id="JABANE010000004">
    <property type="protein sequence ID" value="NME66749.1"/>
    <property type="molecule type" value="Genomic_DNA"/>
</dbReference>
<dbReference type="PRINTS" id="PR00132">
    <property type="entry name" value="GLHYDRLASE2"/>
</dbReference>
<dbReference type="PROSITE" id="PS51257">
    <property type="entry name" value="PROKAR_LIPOPROTEIN"/>
    <property type="match status" value="1"/>
</dbReference>
<feature type="domain" description="Glycosyl hydrolases family 2 sugar binding" evidence="6">
    <location>
        <begin position="88"/>
        <end position="177"/>
    </location>
</feature>
<accession>A0A7X9P156</accession>
<evidence type="ECO:0000313" key="9">
    <source>
        <dbReference type="EMBL" id="NME66749.1"/>
    </source>
</evidence>
<dbReference type="AlphaFoldDB" id="A0A7X9P156"/>
<dbReference type="InterPro" id="IPR013783">
    <property type="entry name" value="Ig-like_fold"/>
</dbReference>
<dbReference type="InterPro" id="IPR036156">
    <property type="entry name" value="Beta-gal/glucu_dom_sf"/>
</dbReference>
<dbReference type="InterPro" id="IPR008979">
    <property type="entry name" value="Galactose-bd-like_sf"/>
</dbReference>
<dbReference type="InterPro" id="IPR017853">
    <property type="entry name" value="GH"/>
</dbReference>
<feature type="domain" description="DUF4982" evidence="7">
    <location>
        <begin position="631"/>
        <end position="708"/>
    </location>
</feature>
<dbReference type="PROSITE" id="PS00608">
    <property type="entry name" value="GLYCOSYL_HYDROL_F2_2"/>
    <property type="match status" value="1"/>
</dbReference>
<evidence type="ECO:0000259" key="8">
    <source>
        <dbReference type="Pfam" id="PF18565"/>
    </source>
</evidence>
<dbReference type="InterPro" id="IPR051913">
    <property type="entry name" value="GH2_Domain-Containing"/>
</dbReference>
<evidence type="ECO:0000256" key="3">
    <source>
        <dbReference type="ARBA" id="ARBA00023295"/>
    </source>
</evidence>
<gene>
    <name evidence="9" type="ORF">HHU12_02115</name>
</gene>
<dbReference type="Pfam" id="PF02836">
    <property type="entry name" value="Glyco_hydro_2_C"/>
    <property type="match status" value="1"/>
</dbReference>
<dbReference type="Pfam" id="PF02837">
    <property type="entry name" value="Glyco_hydro_2_N"/>
    <property type="match status" value="1"/>
</dbReference>
<feature type="domain" description="Glycoside hydrolase family 2" evidence="8">
    <location>
        <begin position="721"/>
        <end position="824"/>
    </location>
</feature>
<dbReference type="SUPFAM" id="SSF51445">
    <property type="entry name" value="(Trans)glycosidases"/>
    <property type="match status" value="1"/>
</dbReference>
<evidence type="ECO:0000259" key="6">
    <source>
        <dbReference type="Pfam" id="PF02837"/>
    </source>
</evidence>
<keyword evidence="2" id="KW-0378">Hydrolase</keyword>
<dbReference type="PANTHER" id="PTHR42732">
    <property type="entry name" value="BETA-GALACTOSIDASE"/>
    <property type="match status" value="1"/>
</dbReference>
<dbReference type="Pfam" id="PF16355">
    <property type="entry name" value="DUF4982"/>
    <property type="match status" value="1"/>
</dbReference>
<dbReference type="SUPFAM" id="SSF49303">
    <property type="entry name" value="beta-Galactosidase/glucuronidase domain"/>
    <property type="match status" value="1"/>
</dbReference>
<dbReference type="InterPro" id="IPR040605">
    <property type="entry name" value="Glyco_hydro2_dom5"/>
</dbReference>
<organism evidence="9 10">
    <name type="scientific">Flammeovirga aprica JL-4</name>
    <dbReference type="NCBI Taxonomy" id="694437"/>
    <lineage>
        <taxon>Bacteria</taxon>
        <taxon>Pseudomonadati</taxon>
        <taxon>Bacteroidota</taxon>
        <taxon>Cytophagia</taxon>
        <taxon>Cytophagales</taxon>
        <taxon>Flammeovirgaceae</taxon>
        <taxon>Flammeovirga</taxon>
    </lineage>
</organism>
<dbReference type="Gene3D" id="2.60.40.10">
    <property type="entry name" value="Immunoglobulins"/>
    <property type="match status" value="3"/>
</dbReference>
<evidence type="ECO:0000259" key="7">
    <source>
        <dbReference type="Pfam" id="PF16355"/>
    </source>
</evidence>
<feature type="domain" description="Glycoside hydrolase family 2 immunoglobulin-like beta-sandwich" evidence="4">
    <location>
        <begin position="190"/>
        <end position="296"/>
    </location>
</feature>
<dbReference type="InterPro" id="IPR023232">
    <property type="entry name" value="Glyco_hydro_2_AS"/>
</dbReference>
<dbReference type="Proteomes" id="UP000576082">
    <property type="component" value="Unassembled WGS sequence"/>
</dbReference>
<comment type="caution">
    <text evidence="9">The sequence shown here is derived from an EMBL/GenBank/DDBJ whole genome shotgun (WGS) entry which is preliminary data.</text>
</comment>
<dbReference type="InterPro" id="IPR006101">
    <property type="entry name" value="Glyco_hydro_2"/>
</dbReference>
<dbReference type="Gene3D" id="2.60.120.260">
    <property type="entry name" value="Galactose-binding domain-like"/>
    <property type="match status" value="1"/>
</dbReference>
<protein>
    <submittedName>
        <fullName evidence="9">DUF4982 domain-containing protein</fullName>
    </submittedName>
</protein>
<evidence type="ECO:0000259" key="4">
    <source>
        <dbReference type="Pfam" id="PF00703"/>
    </source>
</evidence>
<dbReference type="InterPro" id="IPR006102">
    <property type="entry name" value="Ig-like_GH2"/>
</dbReference>
<evidence type="ECO:0000256" key="2">
    <source>
        <dbReference type="ARBA" id="ARBA00022801"/>
    </source>
</evidence>
<feature type="domain" description="Glycoside hydrolase family 2 catalytic" evidence="5">
    <location>
        <begin position="303"/>
        <end position="485"/>
    </location>
</feature>
<dbReference type="InterPro" id="IPR006104">
    <property type="entry name" value="Glyco_hydro_2_N"/>
</dbReference>
<dbReference type="GO" id="GO:0005975">
    <property type="term" value="P:carbohydrate metabolic process"/>
    <property type="evidence" value="ECO:0007669"/>
    <property type="project" value="InterPro"/>
</dbReference>
<comment type="similarity">
    <text evidence="1">Belongs to the glycosyl hydrolase 2 family.</text>
</comment>
<dbReference type="Pfam" id="PF18565">
    <property type="entry name" value="Glyco_hydro2_C5"/>
    <property type="match status" value="1"/>
</dbReference>
<dbReference type="GO" id="GO:0004553">
    <property type="term" value="F:hydrolase activity, hydrolyzing O-glycosyl compounds"/>
    <property type="evidence" value="ECO:0007669"/>
    <property type="project" value="InterPro"/>
</dbReference>
<dbReference type="Pfam" id="PF00703">
    <property type="entry name" value="Glyco_hydro_2"/>
    <property type="match status" value="1"/>
</dbReference>
<proteinExistence type="inferred from homology"/>
<reference evidence="9 10" key="1">
    <citation type="submission" date="2020-04" db="EMBL/GenBank/DDBJ databases">
        <title>Flammeovirga sp. SR4, a novel species isolated from seawater.</title>
        <authorList>
            <person name="Wang X."/>
        </authorList>
    </citation>
    <scope>NUCLEOTIDE SEQUENCE [LARGE SCALE GENOMIC DNA]</scope>
    <source>
        <strain evidence="9 10">ATCC 23126</strain>
    </source>
</reference>
<dbReference type="PANTHER" id="PTHR42732:SF1">
    <property type="entry name" value="BETA-MANNOSIDASE"/>
    <property type="match status" value="1"/>
</dbReference>
<evidence type="ECO:0000256" key="1">
    <source>
        <dbReference type="ARBA" id="ARBA00007401"/>
    </source>
</evidence>
<keyword evidence="3" id="KW-0326">Glycosidase</keyword>
<evidence type="ECO:0000313" key="10">
    <source>
        <dbReference type="Proteomes" id="UP000576082"/>
    </source>
</evidence>